<name>A0A0G1PCG9_UNCKA</name>
<proteinExistence type="predicted"/>
<dbReference type="Proteomes" id="UP000034732">
    <property type="component" value="Unassembled WGS sequence"/>
</dbReference>
<evidence type="ECO:0000313" key="2">
    <source>
        <dbReference type="Proteomes" id="UP000034732"/>
    </source>
</evidence>
<sequence>MRNNYKKTIGIFLLTLFAIGVFVFSPNFTTHGDKEALRLYEQRNQRLREFSTRNSPDGKKVAYYQNKFVDDIESIGDPDYASLLVEQNGQTAVVFQDNFRLSSFEWLTNDEIKIYKGCGSGCLLSYVVNVNTKDFQESVEKIFNPR</sequence>
<dbReference type="EMBL" id="LCMF01000024">
    <property type="protein sequence ID" value="KKU30372.1"/>
    <property type="molecule type" value="Genomic_DNA"/>
</dbReference>
<dbReference type="AlphaFoldDB" id="A0A0G1PCG9"/>
<protein>
    <submittedName>
        <fullName evidence="1">Uncharacterized protein</fullName>
    </submittedName>
</protein>
<organism evidence="1 2">
    <name type="scientific">candidate division WWE3 bacterium GW2011_GWA1_46_21</name>
    <dbReference type="NCBI Taxonomy" id="1619107"/>
    <lineage>
        <taxon>Bacteria</taxon>
        <taxon>Katanobacteria</taxon>
    </lineage>
</organism>
<evidence type="ECO:0000313" key="1">
    <source>
        <dbReference type="EMBL" id="KKU30372.1"/>
    </source>
</evidence>
<reference evidence="1 2" key="1">
    <citation type="journal article" date="2015" name="Nature">
        <title>rRNA introns, odd ribosomes, and small enigmatic genomes across a large radiation of phyla.</title>
        <authorList>
            <person name="Brown C.T."/>
            <person name="Hug L.A."/>
            <person name="Thomas B.C."/>
            <person name="Sharon I."/>
            <person name="Castelle C.J."/>
            <person name="Singh A."/>
            <person name="Wilkins M.J."/>
            <person name="Williams K.H."/>
            <person name="Banfield J.F."/>
        </authorList>
    </citation>
    <scope>NUCLEOTIDE SEQUENCE [LARGE SCALE GENOMIC DNA]</scope>
</reference>
<gene>
    <name evidence="1" type="ORF">UX44_C0024G0002</name>
</gene>
<comment type="caution">
    <text evidence="1">The sequence shown here is derived from an EMBL/GenBank/DDBJ whole genome shotgun (WGS) entry which is preliminary data.</text>
</comment>
<accession>A0A0G1PCG9</accession>